<comment type="subcellular location">
    <subcellularLocation>
        <location evidence="1">Mitochondrion inner membrane</location>
        <topology evidence="1">Single-pass membrane protein</topology>
    </subcellularLocation>
</comment>
<dbReference type="Ensembl" id="ENSSSCT00025048428.1">
    <property type="protein sequence ID" value="ENSSSCP00025020752.1"/>
    <property type="gene ID" value="ENSSSCG00025035525.1"/>
</dbReference>
<dbReference type="AlphaFoldDB" id="A0A4X1U182"/>
<dbReference type="Proteomes" id="UP000694720">
    <property type="component" value="Unplaced"/>
</dbReference>
<evidence type="ECO:0000313" key="9">
    <source>
        <dbReference type="Ensembl" id="ENSSSCP00070023462.1"/>
    </source>
</evidence>
<name>A0A4X1U182_PIG</name>
<dbReference type="GO" id="GO:0006119">
    <property type="term" value="P:oxidative phosphorylation"/>
    <property type="evidence" value="ECO:0007669"/>
    <property type="project" value="UniProtKB-UniPathway"/>
</dbReference>
<evidence type="ECO:0000256" key="2">
    <source>
        <dbReference type="ARBA" id="ARBA00004673"/>
    </source>
</evidence>
<keyword evidence="8" id="KW-0472">Membrane</keyword>
<dbReference type="Ensembl" id="ENSSSCT00065106305.1">
    <property type="protein sequence ID" value="ENSSSCP00065047281.1"/>
    <property type="gene ID" value="ENSSSCG00065076907.1"/>
</dbReference>
<dbReference type="Gene3D" id="4.10.93.10">
    <property type="entry name" value="Mitochondrial cytochrome c oxidase subunit VIc/VIIs"/>
    <property type="match status" value="1"/>
</dbReference>
<comment type="pathway">
    <text evidence="2">Energy metabolism; oxidative phosphorylation.</text>
</comment>
<reference evidence="9" key="2">
    <citation type="submission" date="2025-05" db="UniProtKB">
        <authorList>
            <consortium name="Ensembl"/>
        </authorList>
    </citation>
    <scope>IDENTIFICATION</scope>
</reference>
<dbReference type="SMR" id="A0A4X1U182"/>
<evidence type="ECO:0000256" key="5">
    <source>
        <dbReference type="ARBA" id="ARBA00022792"/>
    </source>
</evidence>
<dbReference type="PANTHER" id="PTHR48416:SF1">
    <property type="entry name" value="CYTOCHROME C OXIDASE SUBUNIT 6C"/>
    <property type="match status" value="1"/>
</dbReference>
<dbReference type="Proteomes" id="UP000694725">
    <property type="component" value="Unplaced"/>
</dbReference>
<dbReference type="ExpressionAtlas" id="A0A4X1U182">
    <property type="expression patterns" value="baseline"/>
</dbReference>
<dbReference type="Ensembl" id="ENSSSCT00035089702.1">
    <property type="protein sequence ID" value="ENSSSCP00035037521.1"/>
    <property type="gene ID" value="ENSSSCG00035066575.1"/>
</dbReference>
<evidence type="ECO:0000256" key="8">
    <source>
        <dbReference type="ARBA" id="ARBA00023136"/>
    </source>
</evidence>
<dbReference type="UniPathway" id="UPA00705"/>
<evidence type="ECO:0000256" key="3">
    <source>
        <dbReference type="ARBA" id="ARBA00007204"/>
    </source>
</evidence>
<evidence type="ECO:0000256" key="1">
    <source>
        <dbReference type="ARBA" id="ARBA00004434"/>
    </source>
</evidence>
<organism evidence="9 10">
    <name type="scientific">Sus scrofa</name>
    <name type="common">Pig</name>
    <dbReference type="NCBI Taxonomy" id="9823"/>
    <lineage>
        <taxon>Eukaryota</taxon>
        <taxon>Metazoa</taxon>
        <taxon>Chordata</taxon>
        <taxon>Craniata</taxon>
        <taxon>Vertebrata</taxon>
        <taxon>Euteleostomi</taxon>
        <taxon>Mammalia</taxon>
        <taxon>Eutheria</taxon>
        <taxon>Laurasiatheria</taxon>
        <taxon>Artiodactyla</taxon>
        <taxon>Suina</taxon>
        <taxon>Suidae</taxon>
        <taxon>Sus</taxon>
    </lineage>
</organism>
<dbReference type="SUPFAM" id="SSF81415">
    <property type="entry name" value="Mitochondrial cytochrome c oxidase subunit VIc"/>
    <property type="match status" value="1"/>
</dbReference>
<dbReference type="Pfam" id="PF02937">
    <property type="entry name" value="COX6C"/>
    <property type="match status" value="1"/>
</dbReference>
<comment type="similarity">
    <text evidence="3">Belongs to the cytochrome c oxidase subunit 6c family.</text>
</comment>
<dbReference type="InterPro" id="IPR037169">
    <property type="entry name" value="Cytochrome_c_oxidase_VIc_sf"/>
</dbReference>
<evidence type="ECO:0000256" key="7">
    <source>
        <dbReference type="ARBA" id="ARBA00023128"/>
    </source>
</evidence>
<proteinExistence type="inferred from homology"/>
<dbReference type="Ensembl" id="ENSSSCT00070028168.1">
    <property type="protein sequence ID" value="ENSSSCP00070023462.1"/>
    <property type="gene ID" value="ENSSSCG00070014374.1"/>
</dbReference>
<dbReference type="InterPro" id="IPR034884">
    <property type="entry name" value="Cytochrome_c_oxidase_VIc/VIIs"/>
</dbReference>
<evidence type="ECO:0000256" key="6">
    <source>
        <dbReference type="ARBA" id="ARBA00022989"/>
    </source>
</evidence>
<dbReference type="PANTHER" id="PTHR48416">
    <property type="entry name" value="CYTOCHROME C OXIDASE SUBUNIT 6C"/>
    <property type="match status" value="1"/>
</dbReference>
<dbReference type="Proteomes" id="UP000314985">
    <property type="component" value="Chromosome 8"/>
</dbReference>
<keyword evidence="6" id="KW-1133">Transmembrane helix</keyword>
<dbReference type="Proteomes" id="UP000694728">
    <property type="component" value="Unplaced"/>
</dbReference>
<evidence type="ECO:0000313" key="10">
    <source>
        <dbReference type="Proteomes" id="UP000314985"/>
    </source>
</evidence>
<protein>
    <submittedName>
        <fullName evidence="9">Uncharacterized protein</fullName>
    </submittedName>
</protein>
<keyword evidence="7" id="KW-0496">Mitochondrion</keyword>
<dbReference type="Ensembl" id="ENSSSCT00045023249.1">
    <property type="protein sequence ID" value="ENSSSCP00045016045.1"/>
    <property type="gene ID" value="ENSSSCG00045013618.1"/>
</dbReference>
<dbReference type="InterPro" id="IPR051389">
    <property type="entry name" value="Cytochrome_c_oxidase_VIc"/>
</dbReference>
<dbReference type="Proteomes" id="UP000694727">
    <property type="component" value="Unplaced"/>
</dbReference>
<keyword evidence="4" id="KW-0812">Transmembrane</keyword>
<accession>A0A4X1U182</accession>
<sequence length="96" mass="10677">MMSQLTRFSFILDPLGSLTKPQTRAFILPLGCAMFCNFAVAEPSKKVHADFYRNYDSIKDVEEMGKAGLFQRGSDVGVSRVSLGCVSWQLVTYLCS</sequence>
<reference evidence="9 10" key="1">
    <citation type="submission" date="2017-08" db="EMBL/GenBank/DDBJ databases">
        <title>USMARCv1.0.</title>
        <authorList>
            <person name="Hannum G.I."/>
            <person name="Koren S."/>
            <person name="Schroeder S.G."/>
            <person name="Chin S.C."/>
            <person name="Nonneman D.J."/>
            <person name="Becker S.A."/>
            <person name="Rosen B.D."/>
            <person name="Bickhart D.M."/>
            <person name="Putnam N.H."/>
            <person name="Green R.E."/>
            <person name="Tuggle C.K."/>
            <person name="Liu H."/>
            <person name="Rohrer G.A."/>
            <person name="Warr A."/>
            <person name="Hall R."/>
            <person name="Kim K."/>
            <person name="Hume D.A."/>
            <person name="Talbot R."/>
            <person name="Chow W."/>
            <person name="Howe K."/>
            <person name="Schwartz A.S."/>
            <person name="Watson M."/>
            <person name="Archibald A.L."/>
            <person name="Phillippy A.M."/>
            <person name="Smith T.P.L."/>
        </authorList>
    </citation>
    <scope>NUCLEOTIDE SEQUENCE [LARGE SCALE GENOMIC DNA]</scope>
</reference>
<dbReference type="GO" id="GO:0005743">
    <property type="term" value="C:mitochondrial inner membrane"/>
    <property type="evidence" value="ECO:0007669"/>
    <property type="project" value="UniProtKB-SubCell"/>
</dbReference>
<evidence type="ECO:0000256" key="4">
    <source>
        <dbReference type="ARBA" id="ARBA00022692"/>
    </source>
</evidence>
<keyword evidence="5" id="KW-0999">Mitochondrion inner membrane</keyword>